<evidence type="ECO:0000259" key="3">
    <source>
        <dbReference type="Pfam" id="PF12783"/>
    </source>
</evidence>
<evidence type="ECO:0000313" key="7">
    <source>
        <dbReference type="Proteomes" id="UP000481153"/>
    </source>
</evidence>
<dbReference type="InterPro" id="IPR016024">
    <property type="entry name" value="ARM-type_fold"/>
</dbReference>
<gene>
    <name evidence="6" type="ORF">Ae201684_007577</name>
</gene>
<keyword evidence="1" id="KW-0813">Transport</keyword>
<protein>
    <recommendedName>
        <fullName evidence="8">Protein MON2 homolog</fullName>
    </recommendedName>
</protein>
<dbReference type="Pfam" id="PF16213">
    <property type="entry name" value="DCB"/>
    <property type="match status" value="1"/>
</dbReference>
<feature type="domain" description="Mon2/Sec7/BIG1-like dimerisation and cyclophilin-binding" evidence="5">
    <location>
        <begin position="3"/>
        <end position="192"/>
    </location>
</feature>
<evidence type="ECO:0000313" key="6">
    <source>
        <dbReference type="EMBL" id="KAF0735983.1"/>
    </source>
</evidence>
<dbReference type="InterPro" id="IPR032629">
    <property type="entry name" value="DCB_dom"/>
</dbReference>
<evidence type="ECO:0000259" key="5">
    <source>
        <dbReference type="Pfam" id="PF16213"/>
    </source>
</evidence>
<dbReference type="Proteomes" id="UP000481153">
    <property type="component" value="Unassembled WGS sequence"/>
</dbReference>
<dbReference type="EMBL" id="VJMJ01000090">
    <property type="protein sequence ID" value="KAF0735983.1"/>
    <property type="molecule type" value="Genomic_DNA"/>
</dbReference>
<dbReference type="GO" id="GO:0015031">
    <property type="term" value="P:protein transport"/>
    <property type="evidence" value="ECO:0007669"/>
    <property type="project" value="UniProtKB-KW"/>
</dbReference>
<keyword evidence="2" id="KW-0653">Protein transport</keyword>
<keyword evidence="7" id="KW-1185">Reference proteome</keyword>
<dbReference type="PANTHER" id="PTHR34199:SF4">
    <property type="entry name" value="ARM REPEAT SUPERFAMILY PROTEIN"/>
    <property type="match status" value="1"/>
</dbReference>
<comment type="caution">
    <text evidence="6">The sequence shown here is derived from an EMBL/GenBank/DDBJ whole genome shotgun (WGS) entry which is preliminary data.</text>
</comment>
<dbReference type="PANTHER" id="PTHR34199">
    <property type="entry name" value="NUMOD3 MOTIF FAMILY PROTEIN, EXPRESSED"/>
    <property type="match status" value="1"/>
</dbReference>
<dbReference type="Pfam" id="PF12783">
    <property type="entry name" value="Sec7-like_HUS"/>
    <property type="match status" value="1"/>
</dbReference>
<dbReference type="VEuPathDB" id="FungiDB:AeMF1_001119"/>
<dbReference type="SUPFAM" id="SSF48371">
    <property type="entry name" value="ARM repeat"/>
    <property type="match status" value="1"/>
</dbReference>
<feature type="domain" description="Mon2/Sec7/BIG1-like HUS" evidence="3">
    <location>
        <begin position="209"/>
        <end position="325"/>
    </location>
</feature>
<evidence type="ECO:0000256" key="1">
    <source>
        <dbReference type="ARBA" id="ARBA00022448"/>
    </source>
</evidence>
<evidence type="ECO:0000259" key="4">
    <source>
        <dbReference type="Pfam" id="PF16206"/>
    </source>
</evidence>
<sequence>MDFLRSIEDDLTLVEAETKKKLPVVKDAAEKGIEKIGQIRQLYAQKVRVEAAPGPGDPIFKHDAILRPFLLACNHSTASQKLLVASFNSIQKLVSWDAITTEAVSNILRVLQIQAERNSQQEIQLKLLQTLLQLLTLAFNKGDEQMTNEDLISQAIWICLHLQSQSGNTITANTAIMTLRQIITMVFDNVMMSHQANHNANLDGAKKVGFLVFQDLCLMSREEAGVWLKRTTFSKILGVELLEAVLTSHGTLFRDDVEFRSMLKQHVKHLITSNLSAASPFPLLLRIMRLASTVLCQFSGVLEEECNTIWLCLIEIVSTGTFSTNSTGVTTPMFLHLQKRPETSRHTFNSSMASPGHPNPNATAQSAVNYVAWHVLLAVEVIHKACGESDVLPALGSYPNHVLLLLARTIAAVVTTSPPSDYKPSQSDVPYRCGLEYLNEQEAPQLQPFYHCLRLSLLTQYHLISALHAQDKLSPLRRQYMLCSMAPFVLNALHCTMRFCREAELVTLALKGYHLLSDVNAHTRRLVPVECRPIGVLSIEALCVFSFPVPETTTSRLVKCITGAGVLTSMDFHEDTLAIDGTINASGIVSTAVDPCLLTWKEMHAMKTLFRTIHTMEQELNEVEWRTLFAGFEIIVGLSALKQKTKGVGQRIGTGPNAIKVEDEDVEQQLVMLGQSILEYFQTATASTSVHGPALPSILRALRSLCAEHIQISTPSLSTSTAAALANDQDSPPMVESELQQFLALWAPDQQTAWDVVTLPFTHHLKTYGATLGLGNGVAFTPSFLLRMFVQLGKTHVEAWPFVMEELVAFSCLSSAPVPHLAAFQTFTTEAAFQLVAVALGSMPTLSQAQVTAFVVRVIQSENMKERGLVGLLDLLQTSGHLINDGWPNILQALSTSAEYDARCQVVAFKSVRLIVDDLVAGMTNSRHREACISCVGVYATHAKDINISLTAINELWSLADKIAKTELALWPTAFSELKRIALDSRPEVRNCAINTLFGTAVTHGANFRLEEWTTFLQGTVLPLAEELASVVPEEAHTLDPTASAGSVVLHHSRDSAAKQYDESRVLVLTGISRVLQTNTASLLHHADWFIVVWKALIYRIASSCDRAMSKEVVLAAIQTLHTLLQIASTASQDPSNATPLRAAVGMRVVNGVCTPANSNTSASEVKKPTLLSRDPQLWMDAFALLLRLADDRGNNTNGEEITGGSNNLAQEQEIASAMVTVFVSIYTQARDTELHDTSKILQILNVFDRSMRRYVLTTQTSVIAVTTNSLHARILNSYEDCGYFDEAVHSLIIQQLAWFVQEAYRRSMVFVARHAVQSLAKAYAAVSPVAQAETFAQALEAIAPLFETKHATVPATATASEKATLLLWKNALPTLLALISHGLPVMPQSAFNALLQVVETVLVPHAPDDDQDAAALELSLLDCLVQTMMRVQVRDTGVTTHFVALLTCDLTNDSALAAACIDHLTRLSAPSNNSNSILREVCRRQLNAITIDAITAFLGDVRHRPRLLLLLTSLSSTTVDPESVLELFPSLCLCITNNDVEIRTLVQRVLLQSSLPEACLPLLRRRKSPGNTP</sequence>
<reference evidence="6 7" key="1">
    <citation type="submission" date="2019-07" db="EMBL/GenBank/DDBJ databases">
        <title>Genomics analysis of Aphanomyces spp. identifies a new class of oomycete effector associated with host adaptation.</title>
        <authorList>
            <person name="Gaulin E."/>
        </authorList>
    </citation>
    <scope>NUCLEOTIDE SEQUENCE [LARGE SCALE GENOMIC DNA]</scope>
    <source>
        <strain evidence="6 7">ATCC 201684</strain>
    </source>
</reference>
<organism evidence="6 7">
    <name type="scientific">Aphanomyces euteiches</name>
    <dbReference type="NCBI Taxonomy" id="100861"/>
    <lineage>
        <taxon>Eukaryota</taxon>
        <taxon>Sar</taxon>
        <taxon>Stramenopiles</taxon>
        <taxon>Oomycota</taxon>
        <taxon>Saprolegniomycetes</taxon>
        <taxon>Saprolegniales</taxon>
        <taxon>Verrucalvaceae</taxon>
        <taxon>Aphanomyces</taxon>
    </lineage>
</organism>
<name>A0A6G0X7J0_9STRA</name>
<evidence type="ECO:0008006" key="8">
    <source>
        <dbReference type="Google" id="ProtNLM"/>
    </source>
</evidence>
<feature type="domain" description="Mon2 C-terminal" evidence="4">
    <location>
        <begin position="970"/>
        <end position="1157"/>
    </location>
</feature>
<accession>A0A6G0X7J0</accession>
<dbReference type="InterPro" id="IPR032817">
    <property type="entry name" value="Mon2_C"/>
</dbReference>
<dbReference type="InterPro" id="IPR032691">
    <property type="entry name" value="Mon2/Sec7/BIG1-like_HUS"/>
</dbReference>
<evidence type="ECO:0000256" key="2">
    <source>
        <dbReference type="ARBA" id="ARBA00022927"/>
    </source>
</evidence>
<proteinExistence type="predicted"/>
<dbReference type="Pfam" id="PF16206">
    <property type="entry name" value="Mon2_C"/>
    <property type="match status" value="1"/>
</dbReference>